<name>A0A1I7HQ73_9PROT</name>
<dbReference type="Proteomes" id="UP000182649">
    <property type="component" value="Unassembled WGS sequence"/>
</dbReference>
<proteinExistence type="predicted"/>
<evidence type="ECO:0000313" key="1">
    <source>
        <dbReference type="EMBL" id="SFU62914.1"/>
    </source>
</evidence>
<gene>
    <name evidence="1" type="ORF">SAMN05216417_1117</name>
</gene>
<protein>
    <submittedName>
        <fullName evidence="1">Uncharacterized protein</fullName>
    </submittedName>
</protein>
<dbReference type="EMBL" id="FPBZ01000011">
    <property type="protein sequence ID" value="SFU62914.1"/>
    <property type="molecule type" value="Genomic_DNA"/>
</dbReference>
<accession>A0A1I7HQ73</accession>
<evidence type="ECO:0000313" key="2">
    <source>
        <dbReference type="Proteomes" id="UP000182649"/>
    </source>
</evidence>
<dbReference type="AlphaFoldDB" id="A0A1I7HQ73"/>
<sequence length="54" mass="6394">MVKSFHFLYPMLLRMSLIIVKKEDYCLMLQTFLTGGGLRKWKHFTMRAGIQVQS</sequence>
<reference evidence="1 2" key="1">
    <citation type="submission" date="2016-10" db="EMBL/GenBank/DDBJ databases">
        <authorList>
            <person name="de Groot N.N."/>
        </authorList>
    </citation>
    <scope>NUCLEOTIDE SEQUENCE [LARGE SCALE GENOMIC DNA]</scope>
    <source>
        <strain evidence="1 2">Nl14</strain>
    </source>
</reference>
<organism evidence="1 2">
    <name type="scientific">Nitrosospira multiformis</name>
    <dbReference type="NCBI Taxonomy" id="1231"/>
    <lineage>
        <taxon>Bacteria</taxon>
        <taxon>Pseudomonadati</taxon>
        <taxon>Pseudomonadota</taxon>
        <taxon>Betaproteobacteria</taxon>
        <taxon>Nitrosomonadales</taxon>
        <taxon>Nitrosomonadaceae</taxon>
        <taxon>Nitrosospira</taxon>
    </lineage>
</organism>